<protein>
    <submittedName>
        <fullName evidence="2">Rhodanese-like domain-containing protein</fullName>
    </submittedName>
</protein>
<comment type="caution">
    <text evidence="2">The sequence shown here is derived from an EMBL/GenBank/DDBJ whole genome shotgun (WGS) entry which is preliminary data.</text>
</comment>
<dbReference type="Pfam" id="PF00581">
    <property type="entry name" value="Rhodanese"/>
    <property type="match status" value="1"/>
</dbReference>
<name>A0ABT6WSL4_9ACTN</name>
<dbReference type="Proteomes" id="UP001241758">
    <property type="component" value="Unassembled WGS sequence"/>
</dbReference>
<organism evidence="2 3">
    <name type="scientific">Actinoplanes sandaracinus</name>
    <dbReference type="NCBI Taxonomy" id="3045177"/>
    <lineage>
        <taxon>Bacteria</taxon>
        <taxon>Bacillati</taxon>
        <taxon>Actinomycetota</taxon>
        <taxon>Actinomycetes</taxon>
        <taxon>Micromonosporales</taxon>
        <taxon>Micromonosporaceae</taxon>
        <taxon>Actinoplanes</taxon>
    </lineage>
</organism>
<dbReference type="PROSITE" id="PS50206">
    <property type="entry name" value="RHODANESE_3"/>
    <property type="match status" value="1"/>
</dbReference>
<reference evidence="2 3" key="1">
    <citation type="submission" date="2023-05" db="EMBL/GenBank/DDBJ databases">
        <title>Actinoplanes sp. NEAU-A12 genome sequencing.</title>
        <authorList>
            <person name="Wang Z.-S."/>
        </authorList>
    </citation>
    <scope>NUCLEOTIDE SEQUENCE [LARGE SCALE GENOMIC DNA]</scope>
    <source>
        <strain evidence="2 3">NEAU-A12</strain>
    </source>
</reference>
<dbReference type="EMBL" id="JASCTH010000021">
    <property type="protein sequence ID" value="MDI6102732.1"/>
    <property type="molecule type" value="Genomic_DNA"/>
</dbReference>
<dbReference type="InterPro" id="IPR001763">
    <property type="entry name" value="Rhodanese-like_dom"/>
</dbReference>
<dbReference type="SMART" id="SM00450">
    <property type="entry name" value="RHOD"/>
    <property type="match status" value="1"/>
</dbReference>
<dbReference type="RefSeq" id="WP_282763800.1">
    <property type="nucleotide sequence ID" value="NZ_JASCTH010000021.1"/>
</dbReference>
<proteinExistence type="predicted"/>
<sequence>MTTALLDLAELAARADVPAERLRHYAETAVRQIDRDDLGALLDAGAVTLVEASPVPHHDAEHLPGAANLPGELSADRAARLAPERAGTVVTCCAGPSCGRSTVAAAGFIRLGCADVRLHNGGKTDWSEAGLLSAGARATPTVA</sequence>
<feature type="domain" description="Rhodanese" evidence="1">
    <location>
        <begin position="43"/>
        <end position="135"/>
    </location>
</feature>
<evidence type="ECO:0000259" key="1">
    <source>
        <dbReference type="PROSITE" id="PS50206"/>
    </source>
</evidence>
<evidence type="ECO:0000313" key="3">
    <source>
        <dbReference type="Proteomes" id="UP001241758"/>
    </source>
</evidence>
<evidence type="ECO:0000313" key="2">
    <source>
        <dbReference type="EMBL" id="MDI6102732.1"/>
    </source>
</evidence>
<keyword evidence="3" id="KW-1185">Reference proteome</keyword>
<dbReference type="SUPFAM" id="SSF52821">
    <property type="entry name" value="Rhodanese/Cell cycle control phosphatase"/>
    <property type="match status" value="1"/>
</dbReference>
<dbReference type="InterPro" id="IPR036873">
    <property type="entry name" value="Rhodanese-like_dom_sf"/>
</dbReference>
<accession>A0ABT6WSL4</accession>
<dbReference type="Gene3D" id="3.40.250.10">
    <property type="entry name" value="Rhodanese-like domain"/>
    <property type="match status" value="1"/>
</dbReference>
<gene>
    <name evidence="2" type="ORF">QLQ12_29345</name>
</gene>